<reference evidence="2" key="2">
    <citation type="journal article" date="2020" name="Nat. Commun.">
        <title>Large-scale genome sequencing of mycorrhizal fungi provides insights into the early evolution of symbiotic traits.</title>
        <authorList>
            <person name="Miyauchi S."/>
            <person name="Kiss E."/>
            <person name="Kuo A."/>
            <person name="Drula E."/>
            <person name="Kohler A."/>
            <person name="Sanchez-Garcia M."/>
            <person name="Morin E."/>
            <person name="Andreopoulos B."/>
            <person name="Barry K.W."/>
            <person name="Bonito G."/>
            <person name="Buee M."/>
            <person name="Carver A."/>
            <person name="Chen C."/>
            <person name="Cichocki N."/>
            <person name="Clum A."/>
            <person name="Culley D."/>
            <person name="Crous P.W."/>
            <person name="Fauchery L."/>
            <person name="Girlanda M."/>
            <person name="Hayes R.D."/>
            <person name="Keri Z."/>
            <person name="LaButti K."/>
            <person name="Lipzen A."/>
            <person name="Lombard V."/>
            <person name="Magnuson J."/>
            <person name="Maillard F."/>
            <person name="Murat C."/>
            <person name="Nolan M."/>
            <person name="Ohm R.A."/>
            <person name="Pangilinan J."/>
            <person name="Pereira M.F."/>
            <person name="Perotto S."/>
            <person name="Peter M."/>
            <person name="Pfister S."/>
            <person name="Riley R."/>
            <person name="Sitrit Y."/>
            <person name="Stielow J.B."/>
            <person name="Szollosi G."/>
            <person name="Zifcakova L."/>
            <person name="Stursova M."/>
            <person name="Spatafora J.W."/>
            <person name="Tedersoo L."/>
            <person name="Vaario L.M."/>
            <person name="Yamada A."/>
            <person name="Yan M."/>
            <person name="Wang P."/>
            <person name="Xu J."/>
            <person name="Bruns T."/>
            <person name="Baldrian P."/>
            <person name="Vilgalys R."/>
            <person name="Dunand C."/>
            <person name="Henrissat B."/>
            <person name="Grigoriev I.V."/>
            <person name="Hibbett D."/>
            <person name="Nagy L.G."/>
            <person name="Martin F.M."/>
        </authorList>
    </citation>
    <scope>NUCLEOTIDE SEQUENCE</scope>
    <source>
        <strain evidence="2">BED1</strain>
    </source>
</reference>
<dbReference type="EMBL" id="WHUW01000025">
    <property type="protein sequence ID" value="KAF8435433.1"/>
    <property type="molecule type" value="Genomic_DNA"/>
</dbReference>
<organism evidence="2 3">
    <name type="scientific">Boletus edulis BED1</name>
    <dbReference type="NCBI Taxonomy" id="1328754"/>
    <lineage>
        <taxon>Eukaryota</taxon>
        <taxon>Fungi</taxon>
        <taxon>Dikarya</taxon>
        <taxon>Basidiomycota</taxon>
        <taxon>Agaricomycotina</taxon>
        <taxon>Agaricomycetes</taxon>
        <taxon>Agaricomycetidae</taxon>
        <taxon>Boletales</taxon>
        <taxon>Boletineae</taxon>
        <taxon>Boletaceae</taxon>
        <taxon>Boletoideae</taxon>
        <taxon>Boletus</taxon>
    </lineage>
</organism>
<feature type="region of interest" description="Disordered" evidence="1">
    <location>
        <begin position="1"/>
        <end position="20"/>
    </location>
</feature>
<sequence>MAHSNNLEKGDQVSWGGGQPSGRIVGIVEEGTAKVTSKKVVNQTNFQGNVVTRNAAVKITRDGVCIVLI</sequence>
<evidence type="ECO:0000313" key="2">
    <source>
        <dbReference type="EMBL" id="KAF8435433.1"/>
    </source>
</evidence>
<reference evidence="2" key="1">
    <citation type="submission" date="2019-10" db="EMBL/GenBank/DDBJ databases">
        <authorList>
            <consortium name="DOE Joint Genome Institute"/>
            <person name="Kuo A."/>
            <person name="Miyauchi S."/>
            <person name="Kiss E."/>
            <person name="Drula E."/>
            <person name="Kohler A."/>
            <person name="Sanchez-Garcia M."/>
            <person name="Andreopoulos B."/>
            <person name="Barry K.W."/>
            <person name="Bonito G."/>
            <person name="Buee M."/>
            <person name="Carver A."/>
            <person name="Chen C."/>
            <person name="Cichocki N."/>
            <person name="Clum A."/>
            <person name="Culley D."/>
            <person name="Crous P.W."/>
            <person name="Fauchery L."/>
            <person name="Girlanda M."/>
            <person name="Hayes R."/>
            <person name="Keri Z."/>
            <person name="LaButti K."/>
            <person name="Lipzen A."/>
            <person name="Lombard V."/>
            <person name="Magnuson J."/>
            <person name="Maillard F."/>
            <person name="Morin E."/>
            <person name="Murat C."/>
            <person name="Nolan M."/>
            <person name="Ohm R."/>
            <person name="Pangilinan J."/>
            <person name="Pereira M."/>
            <person name="Perotto S."/>
            <person name="Peter M."/>
            <person name="Riley R."/>
            <person name="Sitrit Y."/>
            <person name="Stielow B."/>
            <person name="Szollosi G."/>
            <person name="Zifcakova L."/>
            <person name="Stursova M."/>
            <person name="Spatafora J.W."/>
            <person name="Tedersoo L."/>
            <person name="Vaario L.-M."/>
            <person name="Yamada A."/>
            <person name="Yan M."/>
            <person name="Wang P."/>
            <person name="Xu J."/>
            <person name="Bruns T."/>
            <person name="Baldrian P."/>
            <person name="Vilgalys R."/>
            <person name="Henrissat B."/>
            <person name="Grigoriev I.V."/>
            <person name="Hibbett D."/>
            <person name="Nagy L.G."/>
            <person name="Martin F.M."/>
        </authorList>
    </citation>
    <scope>NUCLEOTIDE SEQUENCE</scope>
    <source>
        <strain evidence="2">BED1</strain>
    </source>
</reference>
<feature type="compositionally biased region" description="Basic and acidic residues" evidence="1">
    <location>
        <begin position="1"/>
        <end position="11"/>
    </location>
</feature>
<accession>A0AAD4BMX7</accession>
<dbReference type="AlphaFoldDB" id="A0AAD4BMX7"/>
<protein>
    <recommendedName>
        <fullName evidence="4">Hypervirulence associated protein TUDOR domain-containing protein</fullName>
    </recommendedName>
</protein>
<comment type="caution">
    <text evidence="2">The sequence shown here is derived from an EMBL/GenBank/DDBJ whole genome shotgun (WGS) entry which is preliminary data.</text>
</comment>
<dbReference type="Proteomes" id="UP001194468">
    <property type="component" value="Unassembled WGS sequence"/>
</dbReference>
<gene>
    <name evidence="2" type="ORF">L210DRAFT_3551094</name>
</gene>
<name>A0AAD4BMX7_BOLED</name>
<keyword evidence="3" id="KW-1185">Reference proteome</keyword>
<evidence type="ECO:0008006" key="4">
    <source>
        <dbReference type="Google" id="ProtNLM"/>
    </source>
</evidence>
<proteinExistence type="predicted"/>
<evidence type="ECO:0000256" key="1">
    <source>
        <dbReference type="SAM" id="MobiDB-lite"/>
    </source>
</evidence>
<evidence type="ECO:0000313" key="3">
    <source>
        <dbReference type="Proteomes" id="UP001194468"/>
    </source>
</evidence>